<comment type="subcellular location">
    <subcellularLocation>
        <location evidence="1">Membrane</location>
        <topology evidence="1">Single-pass membrane protein</topology>
    </subcellularLocation>
</comment>
<comment type="caution">
    <text evidence="7">The sequence shown here is derived from an EMBL/GenBank/DDBJ whole genome shotgun (WGS) entry which is preliminary data.</text>
</comment>
<keyword evidence="4" id="KW-0067">ATP-binding</keyword>
<feature type="domain" description="Protein kinase" evidence="6">
    <location>
        <begin position="324"/>
        <end position="649"/>
    </location>
</feature>
<dbReference type="SUPFAM" id="SSF56112">
    <property type="entry name" value="Protein kinase-like (PK-like)"/>
    <property type="match status" value="1"/>
</dbReference>
<dbReference type="STRING" id="35608.A0A2U1LW83"/>
<dbReference type="GO" id="GO:0016020">
    <property type="term" value="C:membrane"/>
    <property type="evidence" value="ECO:0007669"/>
    <property type="project" value="UniProtKB-SubCell"/>
</dbReference>
<evidence type="ECO:0000259" key="6">
    <source>
        <dbReference type="PROSITE" id="PS50011"/>
    </source>
</evidence>
<reference evidence="7 8" key="1">
    <citation type="journal article" date="2018" name="Mol. Plant">
        <title>The genome of Artemisia annua provides insight into the evolution of Asteraceae family and artemisinin biosynthesis.</title>
        <authorList>
            <person name="Shen Q."/>
            <person name="Zhang L."/>
            <person name="Liao Z."/>
            <person name="Wang S."/>
            <person name="Yan T."/>
            <person name="Shi P."/>
            <person name="Liu M."/>
            <person name="Fu X."/>
            <person name="Pan Q."/>
            <person name="Wang Y."/>
            <person name="Lv Z."/>
            <person name="Lu X."/>
            <person name="Zhang F."/>
            <person name="Jiang W."/>
            <person name="Ma Y."/>
            <person name="Chen M."/>
            <person name="Hao X."/>
            <person name="Li L."/>
            <person name="Tang Y."/>
            <person name="Lv G."/>
            <person name="Zhou Y."/>
            <person name="Sun X."/>
            <person name="Brodelius P.E."/>
            <person name="Rose J.K.C."/>
            <person name="Tang K."/>
        </authorList>
    </citation>
    <scope>NUCLEOTIDE SEQUENCE [LARGE SCALE GENOMIC DNA]</scope>
    <source>
        <strain evidence="8">cv. Huhao1</strain>
        <tissue evidence="7">Leaf</tissue>
    </source>
</reference>
<name>A0A2U1LW83_ARTAN</name>
<dbReference type="AlphaFoldDB" id="A0A2U1LW83"/>
<dbReference type="PROSITE" id="PS50011">
    <property type="entry name" value="PROTEIN_KINASE_DOM"/>
    <property type="match status" value="1"/>
</dbReference>
<dbReference type="PANTHER" id="PTHR46008">
    <property type="entry name" value="LEAF RUST 10 DISEASE-RESISTANCE LOCUS RECEPTOR-LIKE PROTEIN KINASE-LIKE 1.4"/>
    <property type="match status" value="1"/>
</dbReference>
<evidence type="ECO:0000256" key="1">
    <source>
        <dbReference type="ARBA" id="ARBA00004167"/>
    </source>
</evidence>
<proteinExistence type="predicted"/>
<feature type="transmembrane region" description="Helical" evidence="5">
    <location>
        <begin position="454"/>
        <end position="476"/>
    </location>
</feature>
<keyword evidence="3" id="KW-0547">Nucleotide-binding</keyword>
<organism evidence="7 8">
    <name type="scientific">Artemisia annua</name>
    <name type="common">Sweet wormwood</name>
    <dbReference type="NCBI Taxonomy" id="35608"/>
    <lineage>
        <taxon>Eukaryota</taxon>
        <taxon>Viridiplantae</taxon>
        <taxon>Streptophyta</taxon>
        <taxon>Embryophyta</taxon>
        <taxon>Tracheophyta</taxon>
        <taxon>Spermatophyta</taxon>
        <taxon>Magnoliopsida</taxon>
        <taxon>eudicotyledons</taxon>
        <taxon>Gunneridae</taxon>
        <taxon>Pentapetalae</taxon>
        <taxon>asterids</taxon>
        <taxon>campanulids</taxon>
        <taxon>Asterales</taxon>
        <taxon>Asteraceae</taxon>
        <taxon>Asteroideae</taxon>
        <taxon>Anthemideae</taxon>
        <taxon>Artemisiinae</taxon>
        <taxon>Artemisia</taxon>
    </lineage>
</organism>
<dbReference type="Pfam" id="PF13947">
    <property type="entry name" value="GUB_WAK_bind"/>
    <property type="match status" value="1"/>
</dbReference>
<dbReference type="GO" id="GO:0005524">
    <property type="term" value="F:ATP binding"/>
    <property type="evidence" value="ECO:0007669"/>
    <property type="project" value="UniProtKB-KW"/>
</dbReference>
<keyword evidence="2" id="KW-0732">Signal</keyword>
<keyword evidence="5" id="KW-0812">Transmembrane</keyword>
<evidence type="ECO:0000256" key="2">
    <source>
        <dbReference type="ARBA" id="ARBA00022729"/>
    </source>
</evidence>
<evidence type="ECO:0000313" key="8">
    <source>
        <dbReference type="Proteomes" id="UP000245207"/>
    </source>
</evidence>
<dbReference type="InterPro" id="IPR011009">
    <property type="entry name" value="Kinase-like_dom_sf"/>
</dbReference>
<keyword evidence="8" id="KW-1185">Reference proteome</keyword>
<evidence type="ECO:0000256" key="3">
    <source>
        <dbReference type="ARBA" id="ARBA00022741"/>
    </source>
</evidence>
<dbReference type="GO" id="GO:0004672">
    <property type="term" value="F:protein kinase activity"/>
    <property type="evidence" value="ECO:0007669"/>
    <property type="project" value="InterPro"/>
</dbReference>
<gene>
    <name evidence="7" type="ORF">CTI12_AA444710</name>
</gene>
<dbReference type="InterPro" id="IPR025287">
    <property type="entry name" value="WAK_GUB"/>
</dbReference>
<dbReference type="PANTHER" id="PTHR46008:SF2">
    <property type="entry name" value="LEAF RUST 10 DISEASE-RESISTANCE LOCUS RECEPTOR-LIKE PROTEIN KINASE-LIKE 1.4"/>
    <property type="match status" value="1"/>
</dbReference>
<dbReference type="Gene3D" id="1.10.510.10">
    <property type="entry name" value="Transferase(Phosphotransferase) domain 1"/>
    <property type="match status" value="1"/>
</dbReference>
<accession>A0A2U1LW83</accession>
<dbReference type="InterPro" id="IPR000719">
    <property type="entry name" value="Prot_kinase_dom"/>
</dbReference>
<keyword evidence="5" id="KW-0472">Membrane</keyword>
<dbReference type="EMBL" id="PKPP01007474">
    <property type="protein sequence ID" value="PWA53265.1"/>
    <property type="molecule type" value="Genomic_DNA"/>
</dbReference>
<sequence>MGMKQGCQDATNPKSFFIPNFKDYVCDLNKPGLHDPICGHRGFELHCNSNGSAVFNMSQNEYRVMDIASVENKVRVQNTAVLTKSSQNCKNLDIRNFATDWRFSIDNHTTQNLVLMSNCSSTGLGPGMDIYRVGPTGSCEKYGMLKNDTNLRNMTGRCGVVVEAPVEVGGGSMNGTTIRVSMDFLKLQRFYRGRMYWRGRCVILCLDPYYNRCLPKNCSDGLNISYPFIIKGMHEPICGYPGFEVQCNSNGSAVFNMSQNEYKVLDIMYDKKKVRVQNTAVLTKSSQNCEYLDIRNFSTDWRFSFENHTTQNLVLMSNCSGNSPPGLDIYRVGPIGSCEKNATEPHSRSCKPKVQKGISPDAHLEDSLILKNETIPLKITLIECEKPNISDVCKKQYNLSNEIPHNCMVLDMPHNHTLNKYVHLFLMLSAELSSLHDSGKRPPAVTKDNKNHTVIIISVVLGTAFILVLAAAIFIIRRFYKRRAFAYFSSKDKSRDLEDASVYFGVSVFSYAELEDATDHFDSSKELGDGGFGTVYYGTPGYVDPEYHQCYQLTDKSDVYSFGVVLIELISSMPAIDISRSREEISLANMAMNRIQRCALDELIDPFLGSDPDTERMTTLVAELAFRCLQFDSETRPTMVEVLEVLKGIQVEESGDDAYTIKSELPPASPETEHSGLLKGQVTASPISVTAKWHSTSSELSTPSTSILS</sequence>
<keyword evidence="5" id="KW-1133">Transmembrane helix</keyword>
<dbReference type="GO" id="GO:0030247">
    <property type="term" value="F:polysaccharide binding"/>
    <property type="evidence" value="ECO:0007669"/>
    <property type="project" value="InterPro"/>
</dbReference>
<dbReference type="OrthoDB" id="4062651at2759"/>
<evidence type="ECO:0000313" key="7">
    <source>
        <dbReference type="EMBL" id="PWA53265.1"/>
    </source>
</evidence>
<protein>
    <submittedName>
        <fullName evidence="7">Concanavalin A-like lectin/glucanase domain-containing protein</fullName>
    </submittedName>
</protein>
<evidence type="ECO:0000256" key="5">
    <source>
        <dbReference type="SAM" id="Phobius"/>
    </source>
</evidence>
<keyword evidence="7" id="KW-0430">Lectin</keyword>
<dbReference type="Pfam" id="PF00069">
    <property type="entry name" value="Pkinase"/>
    <property type="match status" value="1"/>
</dbReference>
<evidence type="ECO:0000256" key="4">
    <source>
        <dbReference type="ARBA" id="ARBA00022840"/>
    </source>
</evidence>
<dbReference type="Proteomes" id="UP000245207">
    <property type="component" value="Unassembled WGS sequence"/>
</dbReference>